<evidence type="ECO:0000259" key="1">
    <source>
        <dbReference type="Pfam" id="PF09361"/>
    </source>
</evidence>
<organism evidence="2 3">
    <name type="scientific">Herminiimonas fonticola</name>
    <dbReference type="NCBI Taxonomy" id="303380"/>
    <lineage>
        <taxon>Bacteria</taxon>
        <taxon>Pseudomonadati</taxon>
        <taxon>Pseudomonadota</taxon>
        <taxon>Betaproteobacteria</taxon>
        <taxon>Burkholderiales</taxon>
        <taxon>Oxalobacteraceae</taxon>
        <taxon>Herminiimonas</taxon>
    </lineage>
</organism>
<accession>A0A4R6G6X5</accession>
<reference evidence="2 3" key="1">
    <citation type="submission" date="2019-03" db="EMBL/GenBank/DDBJ databases">
        <title>Genomic Encyclopedia of Type Strains, Phase IV (KMG-IV): sequencing the most valuable type-strain genomes for metagenomic binning, comparative biology and taxonomic classification.</title>
        <authorList>
            <person name="Goeker M."/>
        </authorList>
    </citation>
    <scope>NUCLEOTIDE SEQUENCE [LARGE SCALE GENOMIC DNA]</scope>
    <source>
        <strain evidence="2 3">DSM 18555</strain>
    </source>
</reference>
<dbReference type="AlphaFoldDB" id="A0A4R6G6X5"/>
<dbReference type="OrthoDB" id="5298576at2"/>
<evidence type="ECO:0000313" key="3">
    <source>
        <dbReference type="Proteomes" id="UP000294737"/>
    </source>
</evidence>
<dbReference type="InterPro" id="IPR010127">
    <property type="entry name" value="Phasin_subfam-1"/>
</dbReference>
<proteinExistence type="predicted"/>
<dbReference type="NCBIfam" id="TIGR01841">
    <property type="entry name" value="phasin"/>
    <property type="match status" value="1"/>
</dbReference>
<sequence length="189" mass="20075">MFAIPEQFSAATKNQLEAQLAVINSFASTAFDSMQKIVDLNLNVVKSSLQESSSTVHQLITAKDPQEFFSLTSAQAQPTAEKAIAYSRHLASIATSTQAEFAKATETQIAETNRKVLSLVEELSKNAPAGSENAVAILKSAIGNANAGYDQFSKTAKQAVETLEGNLNVAASQFVSAAEKTTSRSRKSA</sequence>
<dbReference type="Proteomes" id="UP000294737">
    <property type="component" value="Unassembled WGS sequence"/>
</dbReference>
<evidence type="ECO:0000313" key="2">
    <source>
        <dbReference type="EMBL" id="TDN89710.1"/>
    </source>
</evidence>
<dbReference type="RefSeq" id="WP_112991820.1">
    <property type="nucleotide sequence ID" value="NZ_PTLZ01000002.1"/>
</dbReference>
<dbReference type="EMBL" id="SNWF01000005">
    <property type="protein sequence ID" value="TDN89710.1"/>
    <property type="molecule type" value="Genomic_DNA"/>
</dbReference>
<comment type="caution">
    <text evidence="2">The sequence shown here is derived from an EMBL/GenBank/DDBJ whole genome shotgun (WGS) entry which is preliminary data.</text>
</comment>
<protein>
    <submittedName>
        <fullName evidence="2">Phasin family protein</fullName>
    </submittedName>
</protein>
<name>A0A4R6G6X5_9BURK</name>
<dbReference type="Pfam" id="PF09361">
    <property type="entry name" value="Phasin_2"/>
    <property type="match status" value="1"/>
</dbReference>
<feature type="domain" description="Phasin" evidence="1">
    <location>
        <begin position="6"/>
        <end position="109"/>
    </location>
</feature>
<dbReference type="InterPro" id="IPR018968">
    <property type="entry name" value="Phasin"/>
</dbReference>
<gene>
    <name evidence="2" type="ORF">EV677_1770</name>
</gene>
<keyword evidence="3" id="KW-1185">Reference proteome</keyword>